<reference evidence="1 2" key="1">
    <citation type="submission" date="2018-03" db="EMBL/GenBank/DDBJ databases">
        <title>Draft genome of Nitrosomonas supralitoralis APG5.</title>
        <authorList>
            <person name="Urakawa H."/>
            <person name="Lopez J.V."/>
        </authorList>
    </citation>
    <scope>NUCLEOTIDE SEQUENCE [LARGE SCALE GENOMIC DNA]</scope>
    <source>
        <strain evidence="1 2">APG5</strain>
    </source>
</reference>
<dbReference type="AlphaFoldDB" id="A0A2P7NRX7"/>
<name>A0A2P7NRX7_9PROT</name>
<comment type="caution">
    <text evidence="1">The sequence shown here is derived from an EMBL/GenBank/DDBJ whole genome shotgun (WGS) entry which is preliminary data.</text>
</comment>
<dbReference type="Proteomes" id="UP000241912">
    <property type="component" value="Unassembled WGS sequence"/>
</dbReference>
<proteinExistence type="predicted"/>
<accession>A0A2P7NRX7</accession>
<protein>
    <submittedName>
        <fullName evidence="1">Uncharacterized protein</fullName>
    </submittedName>
</protein>
<gene>
    <name evidence="1" type="ORF">C7H79_14695</name>
</gene>
<sequence length="78" mass="9420">MSLIRAVLSFDDEFFMREDDYDELPEELRHHIELIAEVSKKEPSKILEDLRNEWEEVAEVSRKDDEIQYSQIYRTGED</sequence>
<dbReference type="EMBL" id="PXXU01000063">
    <property type="protein sequence ID" value="PSJ16199.1"/>
    <property type="molecule type" value="Genomic_DNA"/>
</dbReference>
<keyword evidence="2" id="KW-1185">Reference proteome</keyword>
<evidence type="ECO:0000313" key="1">
    <source>
        <dbReference type="EMBL" id="PSJ16199.1"/>
    </source>
</evidence>
<evidence type="ECO:0000313" key="2">
    <source>
        <dbReference type="Proteomes" id="UP000241912"/>
    </source>
</evidence>
<organism evidence="1 2">
    <name type="scientific">Nitrosomonas supralitoralis</name>
    <dbReference type="NCBI Taxonomy" id="2116706"/>
    <lineage>
        <taxon>Bacteria</taxon>
        <taxon>Pseudomonadati</taxon>
        <taxon>Pseudomonadota</taxon>
        <taxon>Betaproteobacteria</taxon>
        <taxon>Nitrosomonadales</taxon>
        <taxon>Nitrosomonadaceae</taxon>
        <taxon>Nitrosomonas</taxon>
    </lineage>
</organism>